<organism evidence="2 3">
    <name type="scientific">Comamonas thiooxydans</name>
    <dbReference type="NCBI Taxonomy" id="363952"/>
    <lineage>
        <taxon>Bacteria</taxon>
        <taxon>Pseudomonadati</taxon>
        <taxon>Pseudomonadota</taxon>
        <taxon>Betaproteobacteria</taxon>
        <taxon>Burkholderiales</taxon>
        <taxon>Comamonadaceae</taxon>
        <taxon>Comamonas</taxon>
    </lineage>
</organism>
<feature type="compositionally biased region" description="Polar residues" evidence="1">
    <location>
        <begin position="446"/>
        <end position="456"/>
    </location>
</feature>
<name>A0A0E3BH80_9BURK</name>
<dbReference type="RefSeq" id="WP_034379425.1">
    <property type="nucleotide sequence ID" value="NZ_AWTN01000088.1"/>
</dbReference>
<dbReference type="AlphaFoldDB" id="A0A0E3BH80"/>
<accession>A0A0E3BH80</accession>
<feature type="region of interest" description="Disordered" evidence="1">
    <location>
        <begin position="418"/>
        <end position="456"/>
    </location>
</feature>
<comment type="caution">
    <text evidence="2">The sequence shown here is derived from an EMBL/GenBank/DDBJ whole genome shotgun (WGS) entry which is preliminary data.</text>
</comment>
<reference evidence="2 3" key="1">
    <citation type="submission" date="2013-09" db="EMBL/GenBank/DDBJ databases">
        <title>High correlation between genotypes and phenotypes of environmental bacteria Comamonas testosteroni strains.</title>
        <authorList>
            <person name="Liu L."/>
            <person name="Zhu W."/>
            <person name="Xia X."/>
            <person name="Xu B."/>
            <person name="Luo M."/>
            <person name="Wang G."/>
        </authorList>
    </citation>
    <scope>NUCLEOTIDE SEQUENCE [LARGE SCALE GENOMIC DNA]</scope>
    <source>
        <strain evidence="2 3">JL14</strain>
    </source>
</reference>
<dbReference type="Proteomes" id="UP000029567">
    <property type="component" value="Unassembled WGS sequence"/>
</dbReference>
<gene>
    <name evidence="2" type="ORF">P245_12225</name>
</gene>
<proteinExistence type="predicted"/>
<evidence type="ECO:0000313" key="2">
    <source>
        <dbReference type="EMBL" id="KGG92405.1"/>
    </source>
</evidence>
<protein>
    <submittedName>
        <fullName evidence="2">Uncharacterized protein</fullName>
    </submittedName>
</protein>
<sequence length="456" mass="51606">MADSVVVTCSIEHIDFDNFPMDINQSTDENGVIGKRSSSTTKFKSPLTGAISEITPFCKEENGIYKVKAYKVSLNVPASVVSFNGLLLNDVYHSCLFVLFFLQLWFLQRGVPAEVVKQISLKHVKIESIDLTYLVNKKVWEFANDGIKQIAQRGSALFNGDVIKQNKRVAAVNYWESDGNSYTKIRKGNKTDLIAYVKSGKTKKGFCELPNDVAEQIFAITKKHVRFEVQLKKSWFTTADANFGAAEGSDPPTSWSSPLSWKGKAGEAMYAQVFDEARELLRLNEKFNQRRHRSDFMETLSDEHRNILEHHYVGTPFNDLPFKSEDPKYRSKVKRAIQIRCGVDLYMTWEEQQAMPTLDWLLYPGMFKLKKSQKHLEPYAFIRPTIKQKLQAMKVLLLNFATQQKLGLDQELDLDHESDLSETGGTEHGAPFPKESDKQEAGETADGTSGDLTAGM</sequence>
<evidence type="ECO:0000313" key="3">
    <source>
        <dbReference type="Proteomes" id="UP000029567"/>
    </source>
</evidence>
<evidence type="ECO:0000256" key="1">
    <source>
        <dbReference type="SAM" id="MobiDB-lite"/>
    </source>
</evidence>
<dbReference type="EMBL" id="AWTN01000088">
    <property type="protein sequence ID" value="KGG92405.1"/>
    <property type="molecule type" value="Genomic_DNA"/>
</dbReference>